<evidence type="ECO:0000256" key="2">
    <source>
        <dbReference type="ARBA" id="ARBA00023016"/>
    </source>
</evidence>
<evidence type="ECO:0000313" key="5">
    <source>
        <dbReference type="EMBL" id="POP46705.1"/>
    </source>
</evidence>
<accession>A0A2P5GS95</accession>
<name>A0A2P5GS95_9ENTR</name>
<comment type="similarity">
    <text evidence="4">Belongs to the IraP family.</text>
</comment>
<evidence type="ECO:0000256" key="3">
    <source>
        <dbReference type="ARBA" id="ARBA00023054"/>
    </source>
</evidence>
<dbReference type="NCBIfam" id="NF007598">
    <property type="entry name" value="PRK10244.1"/>
    <property type="match status" value="1"/>
</dbReference>
<comment type="subunit">
    <text evidence="4">Interacts with RssB.</text>
</comment>
<evidence type="ECO:0000256" key="1">
    <source>
        <dbReference type="ARBA" id="ARBA00022490"/>
    </source>
</evidence>
<dbReference type="Proteomes" id="UP000247005">
    <property type="component" value="Unassembled WGS sequence"/>
</dbReference>
<dbReference type="EMBL" id="PQGD01000005">
    <property type="protein sequence ID" value="POP49443.1"/>
    <property type="molecule type" value="Genomic_DNA"/>
</dbReference>
<dbReference type="InterPro" id="IPR019732">
    <property type="entry name" value="SigmaS_Anti-adapt_IraP"/>
</dbReference>
<dbReference type="GO" id="GO:0005737">
    <property type="term" value="C:cytoplasm"/>
    <property type="evidence" value="ECO:0007669"/>
    <property type="project" value="UniProtKB-SubCell"/>
</dbReference>
<keyword evidence="2 4" id="KW-0346">Stress response</keyword>
<dbReference type="OrthoDB" id="6548574at2"/>
<keyword evidence="3 4" id="KW-0175">Coiled coil</keyword>
<protein>
    <recommendedName>
        <fullName evidence="4">Anti-adapter protein IraP</fullName>
    </recommendedName>
</protein>
<keyword evidence="7" id="KW-1185">Reference proteome</keyword>
<dbReference type="GO" id="GO:0009267">
    <property type="term" value="P:cellular response to starvation"/>
    <property type="evidence" value="ECO:0007669"/>
    <property type="project" value="UniProtKB-UniRule"/>
</dbReference>
<comment type="function">
    <text evidence="4">Inhibits RpoS proteolysis by regulating RssB activity, thereby increasing the stability of the sigma stress factor RpoS especially during phosphate starvation, but also in stationary phase and during nitrogen starvation. Its effect on RpoS stability is due to its interaction with RssB, which probably blocks the interaction of RssB with RpoS, and the consequent delivery of the RssB-RpoS complex to the ClpXP protein degradation pathway.</text>
</comment>
<evidence type="ECO:0000313" key="6">
    <source>
        <dbReference type="EMBL" id="POP49443.1"/>
    </source>
</evidence>
<dbReference type="Pfam" id="PF10796">
    <property type="entry name" value="Anti-adapt_IraP"/>
    <property type="match status" value="1"/>
</dbReference>
<gene>
    <name evidence="4" type="primary">iraP</name>
    <name evidence="6" type="ORF">CHU32_07240</name>
    <name evidence="5" type="ORF">CHU33_04285</name>
</gene>
<evidence type="ECO:0000256" key="4">
    <source>
        <dbReference type="HAMAP-Rule" id="MF_01198"/>
    </source>
</evidence>
<organism evidence="6 8">
    <name type="scientific">Superficieibacter electus</name>
    <dbReference type="NCBI Taxonomy" id="2022662"/>
    <lineage>
        <taxon>Bacteria</taxon>
        <taxon>Pseudomonadati</taxon>
        <taxon>Pseudomonadota</taxon>
        <taxon>Gammaproteobacteria</taxon>
        <taxon>Enterobacterales</taxon>
        <taxon>Enterobacteriaceae</taxon>
        <taxon>Superficieibacter</taxon>
    </lineage>
</organism>
<sequence>MKNLIAELLVKLGEKEEESKELVAQIEALEIVVTSLVRHMAQDDQQKLIQSIEAAMDGASPDSPVPDGDSELLRAYIKKLLRHPRS</sequence>
<dbReference type="EMBL" id="PQGE01000003">
    <property type="protein sequence ID" value="POP46705.1"/>
    <property type="molecule type" value="Genomic_DNA"/>
</dbReference>
<proteinExistence type="inferred from homology"/>
<dbReference type="AlphaFoldDB" id="A0A2P5GS95"/>
<feature type="coiled-coil region" evidence="4">
    <location>
        <begin position="5"/>
        <end position="32"/>
    </location>
</feature>
<dbReference type="RefSeq" id="WP_103674846.1">
    <property type="nucleotide sequence ID" value="NZ_PQGD01000005.1"/>
</dbReference>
<keyword evidence="1 4" id="KW-0963">Cytoplasm</keyword>
<dbReference type="HAMAP" id="MF_01198">
    <property type="entry name" value="Anti_adapt_IraP"/>
    <property type="match status" value="1"/>
</dbReference>
<dbReference type="Proteomes" id="UP000237073">
    <property type="component" value="Unassembled WGS sequence"/>
</dbReference>
<comment type="subcellular location">
    <subcellularLocation>
        <location evidence="4">Cytoplasm</location>
    </subcellularLocation>
</comment>
<reference evidence="7 8" key="1">
    <citation type="submission" date="2018-01" db="EMBL/GenBank/DDBJ databases">
        <title>Superficieibacter electus gen. nov., sp. nov., an extended-spectrum beta-lactamase possessing member of the Enterobacteriaceae family, isolated from intensive care unit surfaces.</title>
        <authorList>
            <person name="Potter R.F."/>
            <person name="D'Souza A.W."/>
        </authorList>
    </citation>
    <scope>NUCLEOTIDE SEQUENCE [LARGE SCALE GENOMIC DNA]</scope>
    <source>
        <strain evidence="6 8">BP-1</strain>
        <strain evidence="5 7">BP-2</strain>
    </source>
</reference>
<comment type="caution">
    <text evidence="6">The sequence shown here is derived from an EMBL/GenBank/DDBJ whole genome shotgun (WGS) entry which is preliminary data.</text>
</comment>
<evidence type="ECO:0000313" key="7">
    <source>
        <dbReference type="Proteomes" id="UP000237073"/>
    </source>
</evidence>
<evidence type="ECO:0000313" key="8">
    <source>
        <dbReference type="Proteomes" id="UP000247005"/>
    </source>
</evidence>